<reference evidence="2 3" key="1">
    <citation type="submission" date="2020-08" db="EMBL/GenBank/DDBJ databases">
        <authorList>
            <person name="Liu C."/>
            <person name="Sun Q."/>
        </authorList>
    </citation>
    <scope>NUCLEOTIDE SEQUENCE [LARGE SCALE GENOMIC DNA]</scope>
    <source>
        <strain evidence="2 3">N22</strain>
    </source>
</reference>
<organism evidence="2 3">
    <name type="scientific">Gordonibacter massiliensis</name>
    <name type="common">ex Traore et al. 2017</name>
    <dbReference type="NCBI Taxonomy" id="1841863"/>
    <lineage>
        <taxon>Bacteria</taxon>
        <taxon>Bacillati</taxon>
        <taxon>Actinomycetota</taxon>
        <taxon>Coriobacteriia</taxon>
        <taxon>Eggerthellales</taxon>
        <taxon>Eggerthellaceae</taxon>
        <taxon>Gordonibacter</taxon>
    </lineage>
</organism>
<evidence type="ECO:0000313" key="3">
    <source>
        <dbReference type="Proteomes" id="UP000587396"/>
    </source>
</evidence>
<sequence>MTAGAPDVAGRLARLILAERARLRPRDALEVLSLLLGDRVQVGDASRYVYEYGRRAGYELPPYPLAGCGEIREFFADQGVRNVPEWYERKLGVGPRLYAQLAARTVVVVRDGGNRRKAFVLDAVRHCQDAGFANLSESGLARTLAPDGLAELLDRIMAFLLGEGAPAGEPVATAEGSQGGDSAPCEGAGTVRFESPLF</sequence>
<dbReference type="RefSeq" id="WP_185906097.1">
    <property type="nucleotide sequence ID" value="NZ_JACMSE010000012.1"/>
</dbReference>
<proteinExistence type="predicted"/>
<evidence type="ECO:0000313" key="2">
    <source>
        <dbReference type="EMBL" id="MBC2890386.1"/>
    </source>
</evidence>
<dbReference type="Proteomes" id="UP000587396">
    <property type="component" value="Unassembled WGS sequence"/>
</dbReference>
<dbReference type="AlphaFoldDB" id="A0A842JH84"/>
<name>A0A842JH84_9ACTN</name>
<protein>
    <submittedName>
        <fullName evidence="2">Uncharacterized protein</fullName>
    </submittedName>
</protein>
<gene>
    <name evidence="2" type="ORF">H7313_13695</name>
</gene>
<comment type="caution">
    <text evidence="2">The sequence shown here is derived from an EMBL/GenBank/DDBJ whole genome shotgun (WGS) entry which is preliminary data.</text>
</comment>
<keyword evidence="3" id="KW-1185">Reference proteome</keyword>
<accession>A0A842JH84</accession>
<feature type="region of interest" description="Disordered" evidence="1">
    <location>
        <begin position="170"/>
        <end position="189"/>
    </location>
</feature>
<dbReference type="EMBL" id="JACMSE010000012">
    <property type="protein sequence ID" value="MBC2890386.1"/>
    <property type="molecule type" value="Genomic_DNA"/>
</dbReference>
<evidence type="ECO:0000256" key="1">
    <source>
        <dbReference type="SAM" id="MobiDB-lite"/>
    </source>
</evidence>